<evidence type="ECO:0000313" key="2">
    <source>
        <dbReference type="EMBL" id="KAF0676892.1"/>
    </source>
</evidence>
<feature type="transmembrane region" description="Helical" evidence="1">
    <location>
        <begin position="65"/>
        <end position="85"/>
    </location>
</feature>
<feature type="transmembrane region" description="Helical" evidence="1">
    <location>
        <begin position="40"/>
        <end position="58"/>
    </location>
</feature>
<name>A0A921NS82_9RHOB</name>
<dbReference type="AlphaFoldDB" id="A0A921NS82"/>
<dbReference type="Proteomes" id="UP000698242">
    <property type="component" value="Unassembled WGS sequence"/>
</dbReference>
<accession>A0A921NS82</accession>
<protein>
    <submittedName>
        <fullName evidence="2">Uncharacterized protein</fullName>
    </submittedName>
</protein>
<comment type="caution">
    <text evidence="2">The sequence shown here is derived from an EMBL/GenBank/DDBJ whole genome shotgun (WGS) entry which is preliminary data.</text>
</comment>
<proteinExistence type="predicted"/>
<keyword evidence="1" id="KW-1133">Transmembrane helix</keyword>
<organism evidence="2 3">
    <name type="scientific">Profundibacterium mesophilum KAUST100406-0324</name>
    <dbReference type="NCBI Taxonomy" id="1037889"/>
    <lineage>
        <taxon>Bacteria</taxon>
        <taxon>Pseudomonadati</taxon>
        <taxon>Pseudomonadota</taxon>
        <taxon>Alphaproteobacteria</taxon>
        <taxon>Rhodobacterales</taxon>
        <taxon>Roseobacteraceae</taxon>
        <taxon>Profundibacterium</taxon>
    </lineage>
</organism>
<evidence type="ECO:0000313" key="3">
    <source>
        <dbReference type="Proteomes" id="UP000698242"/>
    </source>
</evidence>
<dbReference type="EMBL" id="APKE01000010">
    <property type="protein sequence ID" value="KAF0676892.1"/>
    <property type="molecule type" value="Genomic_DNA"/>
</dbReference>
<sequence>MSTTAAIVGVILAGILGTVANSFAISYLFGVEAMPLILDAGRLAVAILVAILLIPIFARMGGFAAWIVALAALTVIPSLLAVYVFAAEAPWSVVLGVNFVYALVATIVFVAMRKG</sequence>
<evidence type="ECO:0000256" key="1">
    <source>
        <dbReference type="SAM" id="Phobius"/>
    </source>
</evidence>
<keyword evidence="1" id="KW-0812">Transmembrane</keyword>
<feature type="transmembrane region" description="Helical" evidence="1">
    <location>
        <begin position="91"/>
        <end position="112"/>
    </location>
</feature>
<reference evidence="2" key="1">
    <citation type="submission" date="2013-03" db="EMBL/GenBank/DDBJ databases">
        <title>Genome Sequence of the Profundibacterium mesophilum strain KAUST100406-0324T from Red Sea, a novel genus in the family Rhodobacteraceae.</title>
        <authorList>
            <person name="Essack M."/>
            <person name="Alam I."/>
            <person name="Lafi F."/>
            <person name="Alawi W."/>
            <person name="Kamanu F."/>
            <person name="Al-Suwailem A."/>
            <person name="Lee O.O."/>
            <person name="Xu Y."/>
            <person name="Bajic V."/>
            <person name="Qian P.-Y."/>
            <person name="Archer J."/>
        </authorList>
    </citation>
    <scope>NUCLEOTIDE SEQUENCE</scope>
    <source>
        <strain evidence="2">KAUST100406-0324</strain>
    </source>
</reference>
<keyword evidence="1" id="KW-0472">Membrane</keyword>
<dbReference type="OrthoDB" id="7652343at2"/>
<gene>
    <name evidence="2" type="ORF">PMES_00688</name>
</gene>
<dbReference type="RefSeq" id="WP_159964112.1">
    <property type="nucleotide sequence ID" value="NZ_APKE01000010.1"/>
</dbReference>
<keyword evidence="3" id="KW-1185">Reference proteome</keyword>